<dbReference type="PROSITE" id="PS00041">
    <property type="entry name" value="HTH_ARAC_FAMILY_1"/>
    <property type="match status" value="1"/>
</dbReference>
<evidence type="ECO:0000256" key="3">
    <source>
        <dbReference type="ARBA" id="ARBA00023163"/>
    </source>
</evidence>
<sequence>MTREAYAFTRSFAPTGPTELLVDRHYLLCASTGALRLEAEGQRWLLPPARAALLRAGRPCTVAIPQPATTASVLFHVDFVAPPPQDLTVFDLDPLARALVAECGAWQEADEPLPAYARAIFGALAAVAWRLAESPSPVVMPAGRSAEVRKALQLTEERLGDEVRFEDVAAAVGLAPRSLARRFEAEVGMTWRATLRRMRVLRAVEHLAADDTPVTTIAHEVGYGSLSAFNAAFRELTGATPSDYRATFTG</sequence>
<dbReference type="SUPFAM" id="SSF46689">
    <property type="entry name" value="Homeodomain-like"/>
    <property type="match status" value="2"/>
</dbReference>
<feature type="domain" description="HTH araC/xylS-type" evidence="4">
    <location>
        <begin position="149"/>
        <end position="247"/>
    </location>
</feature>
<keyword evidence="3" id="KW-0804">Transcription</keyword>
<accession>A0AAU7JY39</accession>
<dbReference type="PROSITE" id="PS01124">
    <property type="entry name" value="HTH_ARAC_FAMILY_2"/>
    <property type="match status" value="1"/>
</dbReference>
<dbReference type="SMART" id="SM00342">
    <property type="entry name" value="HTH_ARAC"/>
    <property type="match status" value="1"/>
</dbReference>
<dbReference type="RefSeq" id="WP_406832867.1">
    <property type="nucleotide sequence ID" value="NZ_CP157483.1"/>
</dbReference>
<dbReference type="Pfam" id="PF12833">
    <property type="entry name" value="HTH_18"/>
    <property type="match status" value="1"/>
</dbReference>
<dbReference type="InterPro" id="IPR018060">
    <property type="entry name" value="HTH_AraC"/>
</dbReference>
<dbReference type="GO" id="GO:0043565">
    <property type="term" value="F:sequence-specific DNA binding"/>
    <property type="evidence" value="ECO:0007669"/>
    <property type="project" value="InterPro"/>
</dbReference>
<gene>
    <name evidence="5" type="ORF">ABEG17_08590</name>
</gene>
<dbReference type="EMBL" id="CP157483">
    <property type="protein sequence ID" value="XBO45373.1"/>
    <property type="molecule type" value="Genomic_DNA"/>
</dbReference>
<dbReference type="PRINTS" id="PR00032">
    <property type="entry name" value="HTHARAC"/>
</dbReference>
<keyword evidence="2" id="KW-0238">DNA-binding</keyword>
<evidence type="ECO:0000313" key="5">
    <source>
        <dbReference type="EMBL" id="XBO45373.1"/>
    </source>
</evidence>
<evidence type="ECO:0000259" key="4">
    <source>
        <dbReference type="PROSITE" id="PS01124"/>
    </source>
</evidence>
<protein>
    <submittedName>
        <fullName evidence="5">AraC family transcriptional regulator</fullName>
    </submittedName>
</protein>
<dbReference type="Gene3D" id="1.10.10.60">
    <property type="entry name" value="Homeodomain-like"/>
    <property type="match status" value="1"/>
</dbReference>
<name>A0AAU7JY39_9MICO</name>
<evidence type="ECO:0000256" key="2">
    <source>
        <dbReference type="ARBA" id="ARBA00023125"/>
    </source>
</evidence>
<dbReference type="AlphaFoldDB" id="A0AAU7JY39"/>
<reference evidence="5" key="1">
    <citation type="submission" date="2024-05" db="EMBL/GenBank/DDBJ databases">
        <authorList>
            <person name="Kim S."/>
            <person name="Heo J."/>
            <person name="Choi H."/>
            <person name="Choi Y."/>
            <person name="Kwon S.-W."/>
            <person name="Kim Y."/>
        </authorList>
    </citation>
    <scope>NUCLEOTIDE SEQUENCE</scope>
    <source>
        <strain evidence="5">KACC 23699</strain>
    </source>
</reference>
<dbReference type="GO" id="GO:0003700">
    <property type="term" value="F:DNA-binding transcription factor activity"/>
    <property type="evidence" value="ECO:0007669"/>
    <property type="project" value="InterPro"/>
</dbReference>
<organism evidence="5">
    <name type="scientific">Pedococcus sp. KACC 23699</name>
    <dbReference type="NCBI Taxonomy" id="3149228"/>
    <lineage>
        <taxon>Bacteria</taxon>
        <taxon>Bacillati</taxon>
        <taxon>Actinomycetota</taxon>
        <taxon>Actinomycetes</taxon>
        <taxon>Micrococcales</taxon>
        <taxon>Intrasporangiaceae</taxon>
        <taxon>Pedococcus</taxon>
    </lineage>
</organism>
<dbReference type="InterPro" id="IPR018062">
    <property type="entry name" value="HTH_AraC-typ_CS"/>
</dbReference>
<evidence type="ECO:0000256" key="1">
    <source>
        <dbReference type="ARBA" id="ARBA00023015"/>
    </source>
</evidence>
<keyword evidence="1" id="KW-0805">Transcription regulation</keyword>
<proteinExistence type="predicted"/>
<dbReference type="InterPro" id="IPR020449">
    <property type="entry name" value="Tscrpt_reg_AraC-type_HTH"/>
</dbReference>
<dbReference type="PANTHER" id="PTHR11019">
    <property type="entry name" value="HTH-TYPE TRANSCRIPTIONAL REGULATOR NIMR"/>
    <property type="match status" value="1"/>
</dbReference>
<dbReference type="InterPro" id="IPR009057">
    <property type="entry name" value="Homeodomain-like_sf"/>
</dbReference>
<dbReference type="PANTHER" id="PTHR11019:SF199">
    <property type="entry name" value="HTH-TYPE TRANSCRIPTIONAL REGULATOR NIMR"/>
    <property type="match status" value="1"/>
</dbReference>